<evidence type="ECO:0008006" key="3">
    <source>
        <dbReference type="Google" id="ProtNLM"/>
    </source>
</evidence>
<dbReference type="EMBL" id="CP102290">
    <property type="protein sequence ID" value="UWP60732.1"/>
    <property type="molecule type" value="Genomic_DNA"/>
</dbReference>
<evidence type="ECO:0000313" key="2">
    <source>
        <dbReference type="Proteomes" id="UP001060164"/>
    </source>
</evidence>
<dbReference type="Gene3D" id="1.25.40.10">
    <property type="entry name" value="Tetratricopeptide repeat domain"/>
    <property type="match status" value="2"/>
</dbReference>
<accession>A0ABY5VK67</accession>
<dbReference type="RefSeq" id="WP_028530358.1">
    <property type="nucleotide sequence ID" value="NZ_CABLBR010000002.1"/>
</dbReference>
<dbReference type="SUPFAM" id="SSF48452">
    <property type="entry name" value="TPR-like"/>
    <property type="match status" value="2"/>
</dbReference>
<name>A0ABY5VK67_9FIRM</name>
<sequence>MYEDIVKALNQDIAQILKKKEEPGKTFEELSKVRDKAEKSLPSDSTEQGKILAVLHEIMGNLQFSMKNPQEAEKQYRIMVGIGAEMYRKDKQQHDILFAQTNLRMAVFYKDLINMGIVTPQPRKLNEAQQKAYDASEKFFRNAIAACLEKIKAGNRVALELQGKCMGNLMVLKGAVGEYEEAIRIGEQLIKLEKAIFQVTDDAPHAIELAQWMNTLASIYSFHKDHVKALEMMEDCIYVLEDKEQENPVAFGVRLASCYVNLGNARYLVPEEQEHAEEAYLTGLEKYRKLNEQTNGQFESDEQQACSVIGSYYQRTGQKDIAEKYLERGKR</sequence>
<proteinExistence type="predicted"/>
<dbReference type="Proteomes" id="UP001060164">
    <property type="component" value="Chromosome"/>
</dbReference>
<reference evidence="1" key="1">
    <citation type="journal article" date="2022" name="Cell">
        <title>Design, construction, and in vivo augmentation of a complex gut microbiome.</title>
        <authorList>
            <person name="Cheng A.G."/>
            <person name="Ho P.Y."/>
            <person name="Aranda-Diaz A."/>
            <person name="Jain S."/>
            <person name="Yu F.B."/>
            <person name="Meng X."/>
            <person name="Wang M."/>
            <person name="Iakiviak M."/>
            <person name="Nagashima K."/>
            <person name="Zhao A."/>
            <person name="Murugkar P."/>
            <person name="Patil A."/>
            <person name="Atabakhsh K."/>
            <person name="Weakley A."/>
            <person name="Yan J."/>
            <person name="Brumbaugh A.R."/>
            <person name="Higginbottom S."/>
            <person name="Dimas A."/>
            <person name="Shiver A.L."/>
            <person name="Deutschbauer A."/>
            <person name="Neff N."/>
            <person name="Sonnenburg J.L."/>
            <person name="Huang K.C."/>
            <person name="Fischbach M.A."/>
        </authorList>
    </citation>
    <scope>NUCLEOTIDE SEQUENCE</scope>
    <source>
        <strain evidence="1">DSM 19829</strain>
    </source>
</reference>
<organism evidence="1 2">
    <name type="scientific">Ruminococcus gauvreauii</name>
    <dbReference type="NCBI Taxonomy" id="438033"/>
    <lineage>
        <taxon>Bacteria</taxon>
        <taxon>Bacillati</taxon>
        <taxon>Bacillota</taxon>
        <taxon>Clostridia</taxon>
        <taxon>Eubacteriales</taxon>
        <taxon>Oscillospiraceae</taxon>
        <taxon>Ruminococcus</taxon>
    </lineage>
</organism>
<dbReference type="InterPro" id="IPR011990">
    <property type="entry name" value="TPR-like_helical_dom_sf"/>
</dbReference>
<protein>
    <recommendedName>
        <fullName evidence="3">Tetratricopeptide repeat protein</fullName>
    </recommendedName>
</protein>
<gene>
    <name evidence="1" type="ORF">NQ502_06775</name>
</gene>
<keyword evidence="2" id="KW-1185">Reference proteome</keyword>
<evidence type="ECO:0000313" key="1">
    <source>
        <dbReference type="EMBL" id="UWP60732.1"/>
    </source>
</evidence>